<dbReference type="AlphaFoldDB" id="A0A3M7SZA6"/>
<accession>A0A3M7SZA6</accession>
<protein>
    <submittedName>
        <fullName evidence="1">Uncharacterized protein</fullName>
    </submittedName>
</protein>
<name>A0A3M7SZA6_BRAPC</name>
<gene>
    <name evidence="1" type="ORF">BpHYR1_044512</name>
</gene>
<evidence type="ECO:0000313" key="1">
    <source>
        <dbReference type="EMBL" id="RNA40989.1"/>
    </source>
</evidence>
<keyword evidence="2" id="KW-1185">Reference proteome</keyword>
<organism evidence="1 2">
    <name type="scientific">Brachionus plicatilis</name>
    <name type="common">Marine rotifer</name>
    <name type="synonym">Brachionus muelleri</name>
    <dbReference type="NCBI Taxonomy" id="10195"/>
    <lineage>
        <taxon>Eukaryota</taxon>
        <taxon>Metazoa</taxon>
        <taxon>Spiralia</taxon>
        <taxon>Gnathifera</taxon>
        <taxon>Rotifera</taxon>
        <taxon>Eurotatoria</taxon>
        <taxon>Monogononta</taxon>
        <taxon>Pseudotrocha</taxon>
        <taxon>Ploima</taxon>
        <taxon>Brachionidae</taxon>
        <taxon>Brachionus</taxon>
    </lineage>
</organism>
<reference evidence="1 2" key="1">
    <citation type="journal article" date="2018" name="Sci. Rep.">
        <title>Genomic signatures of local adaptation to the degree of environmental predictability in rotifers.</title>
        <authorList>
            <person name="Franch-Gras L."/>
            <person name="Hahn C."/>
            <person name="Garcia-Roger E.M."/>
            <person name="Carmona M.J."/>
            <person name="Serra M."/>
            <person name="Gomez A."/>
        </authorList>
    </citation>
    <scope>NUCLEOTIDE SEQUENCE [LARGE SCALE GENOMIC DNA]</scope>
    <source>
        <strain evidence="1">HYR1</strain>
    </source>
</reference>
<dbReference type="Proteomes" id="UP000276133">
    <property type="component" value="Unassembled WGS sequence"/>
</dbReference>
<evidence type="ECO:0000313" key="2">
    <source>
        <dbReference type="Proteomes" id="UP000276133"/>
    </source>
</evidence>
<proteinExistence type="predicted"/>
<dbReference type="EMBL" id="REGN01000564">
    <property type="protein sequence ID" value="RNA40989.1"/>
    <property type="molecule type" value="Genomic_DNA"/>
</dbReference>
<comment type="caution">
    <text evidence="1">The sequence shown here is derived from an EMBL/GenBank/DDBJ whole genome shotgun (WGS) entry which is preliminary data.</text>
</comment>
<sequence length="187" mass="21941">MILGLLTFIISKKDLKFFLFHLINKIPLKERKKSANTTAIPFPNTIIKSGNFQEEFEFLLTNLSDKNENQMTDEDHTSPILTKHIHIVLKNLTIFLIYRMLLIISNEDTLSLHTDLILPNVLGVILRFLEKNTHFSKYRKLSKFIQNMNLEYHVSKLSLDIKEEMANTVESCTASRFNAWFRIRKKN</sequence>